<dbReference type="Proteomes" id="UP001302368">
    <property type="component" value="Chromosome"/>
</dbReference>
<dbReference type="EMBL" id="CP137744">
    <property type="protein sequence ID" value="WOZ76064.1"/>
    <property type="molecule type" value="Genomic_DNA"/>
</dbReference>
<dbReference type="InterPro" id="IPR010982">
    <property type="entry name" value="Lambda_DNA-bd_dom_sf"/>
</dbReference>
<protein>
    <submittedName>
        <fullName evidence="3">Phage repressor protein CI</fullName>
    </submittedName>
</protein>
<keyword evidence="4" id="KW-1185">Reference proteome</keyword>
<evidence type="ECO:0000259" key="1">
    <source>
        <dbReference type="Pfam" id="PF07022"/>
    </source>
</evidence>
<evidence type="ECO:0000313" key="3">
    <source>
        <dbReference type="EMBL" id="WOZ76064.1"/>
    </source>
</evidence>
<evidence type="ECO:0000259" key="2">
    <source>
        <dbReference type="Pfam" id="PF16452"/>
    </source>
</evidence>
<dbReference type="InterPro" id="IPR010744">
    <property type="entry name" value="Phage_CI_N"/>
</dbReference>
<proteinExistence type="predicted"/>
<dbReference type="Pfam" id="PF07022">
    <property type="entry name" value="Phage_CI_repr"/>
    <property type="match status" value="1"/>
</dbReference>
<feature type="domain" description="Bacteriophage CI repressor C-terminal" evidence="2">
    <location>
        <begin position="94"/>
        <end position="192"/>
    </location>
</feature>
<feature type="domain" description="Bacteriophage CI repressor N-terminal" evidence="1">
    <location>
        <begin position="20"/>
        <end position="83"/>
    </location>
</feature>
<dbReference type="RefSeq" id="WP_305736619.1">
    <property type="nucleotide sequence ID" value="NZ_CP137744.1"/>
</dbReference>
<dbReference type="Gene3D" id="1.10.260.40">
    <property type="entry name" value="lambda repressor-like DNA-binding domains"/>
    <property type="match status" value="1"/>
</dbReference>
<sequence length="199" mass="22537">MSTAKSPNENKLNFETGGREAIERLVYAYGFTTRQALADHLMVSKSTLANRYLRDTFPSDWIIRCALETGTSLVWLTTGKGPVFDDARNDIVAITHKKIIDGELFESNFYMFDKALIPESIKSPLFISYGNDSLLCDQAYDEITDGKWLVKVEGKISIRLLTRIPVKRVQISDNNSSFECEIEDIDVIAKCKFSLMQAF</sequence>
<dbReference type="Pfam" id="PF16452">
    <property type="entry name" value="Phage_CI_C"/>
    <property type="match status" value="1"/>
</dbReference>
<dbReference type="InterPro" id="IPR032499">
    <property type="entry name" value="Phage_CI_C"/>
</dbReference>
<dbReference type="Gene3D" id="2.10.109.10">
    <property type="entry name" value="Umud Fragment, subunit A"/>
    <property type="match status" value="1"/>
</dbReference>
<reference evidence="3 4" key="1">
    <citation type="submission" date="2023-10" db="EMBL/GenBank/DDBJ databases">
        <title>Genome sequencing of the isolated polysaccharide-producing bacterium Kosakonia sacchari KS2022.</title>
        <authorList>
            <person name="Yi X."/>
        </authorList>
    </citation>
    <scope>NUCLEOTIDE SEQUENCE [LARGE SCALE GENOMIC DNA]</scope>
    <source>
        <strain evidence="3 4">KS2022</strain>
    </source>
</reference>
<accession>A0ABZ0MMX5</accession>
<gene>
    <name evidence="3" type="ORF">Q8Y70_15820</name>
</gene>
<evidence type="ECO:0000313" key="4">
    <source>
        <dbReference type="Proteomes" id="UP001302368"/>
    </source>
</evidence>
<organism evidence="3 4">
    <name type="scientific">Kosakonia sacchari</name>
    <dbReference type="NCBI Taxonomy" id="1158459"/>
    <lineage>
        <taxon>Bacteria</taxon>
        <taxon>Pseudomonadati</taxon>
        <taxon>Pseudomonadota</taxon>
        <taxon>Gammaproteobacteria</taxon>
        <taxon>Enterobacterales</taxon>
        <taxon>Enterobacteriaceae</taxon>
        <taxon>Kosakonia</taxon>
    </lineage>
</organism>
<name>A0ABZ0MMX5_9ENTR</name>